<feature type="non-terminal residue" evidence="1">
    <location>
        <position position="68"/>
    </location>
</feature>
<dbReference type="Gramene" id="OE9A108645T1">
    <property type="protein sequence ID" value="OE9A108645C1"/>
    <property type="gene ID" value="OE9A108645"/>
</dbReference>
<comment type="caution">
    <text evidence="1">The sequence shown here is derived from an EMBL/GenBank/DDBJ whole genome shotgun (WGS) entry which is preliminary data.</text>
</comment>
<reference evidence="1 2" key="1">
    <citation type="submission" date="2019-12" db="EMBL/GenBank/DDBJ databases">
        <authorList>
            <person name="Alioto T."/>
            <person name="Alioto T."/>
            <person name="Gomez Garrido J."/>
        </authorList>
    </citation>
    <scope>NUCLEOTIDE SEQUENCE [LARGE SCALE GENOMIC DNA]</scope>
</reference>
<feature type="non-terminal residue" evidence="1">
    <location>
        <position position="1"/>
    </location>
</feature>
<dbReference type="EMBL" id="CACTIH010005889">
    <property type="protein sequence ID" value="CAA3002885.1"/>
    <property type="molecule type" value="Genomic_DNA"/>
</dbReference>
<name>A0A8S0TCU2_OLEEU</name>
<dbReference type="AlphaFoldDB" id="A0A8S0TCU2"/>
<accession>A0A8S0TCU2</accession>
<proteinExistence type="predicted"/>
<gene>
    <name evidence="1" type="ORF">OLEA9_A108645</name>
</gene>
<dbReference type="Proteomes" id="UP000594638">
    <property type="component" value="Unassembled WGS sequence"/>
</dbReference>
<evidence type="ECO:0000313" key="1">
    <source>
        <dbReference type="EMBL" id="CAA3002885.1"/>
    </source>
</evidence>
<protein>
    <submittedName>
        <fullName evidence="1">Uncharacterized protein</fullName>
    </submittedName>
</protein>
<organism evidence="1 2">
    <name type="scientific">Olea europaea subsp. europaea</name>
    <dbReference type="NCBI Taxonomy" id="158383"/>
    <lineage>
        <taxon>Eukaryota</taxon>
        <taxon>Viridiplantae</taxon>
        <taxon>Streptophyta</taxon>
        <taxon>Embryophyta</taxon>
        <taxon>Tracheophyta</taxon>
        <taxon>Spermatophyta</taxon>
        <taxon>Magnoliopsida</taxon>
        <taxon>eudicotyledons</taxon>
        <taxon>Gunneridae</taxon>
        <taxon>Pentapetalae</taxon>
        <taxon>asterids</taxon>
        <taxon>lamiids</taxon>
        <taxon>Lamiales</taxon>
        <taxon>Oleaceae</taxon>
        <taxon>Oleeae</taxon>
        <taxon>Olea</taxon>
    </lineage>
</organism>
<keyword evidence="2" id="KW-1185">Reference proteome</keyword>
<sequence>WVQSIWEAIHLLGETEGILKALQKLEIPIYHLNSQFTLTNGILYSNALTMVFRTQFLAVRILLLLQVV</sequence>
<evidence type="ECO:0000313" key="2">
    <source>
        <dbReference type="Proteomes" id="UP000594638"/>
    </source>
</evidence>